<comment type="caution">
    <text evidence="4">The sequence shown here is derived from an EMBL/GenBank/DDBJ whole genome shotgun (WGS) entry which is preliminary data.</text>
</comment>
<reference evidence="4 5" key="1">
    <citation type="submission" date="2016-12" db="EMBL/GenBank/DDBJ databases">
        <title>Genome Mining:The Detection of Biosynthetic Gene Clusters to Aid in the Expression of Curamycin A produced by Streptomyces sp. strain CZA14.</title>
        <authorList>
            <person name="Durrell K.A."/>
            <person name="Kirby B.M."/>
            <person name="Khan W."/>
            <person name="Mthethwa T."/>
            <person name="Le Roes-Hill M."/>
        </authorList>
    </citation>
    <scope>NUCLEOTIDE SEQUENCE [LARGE SCALE GENOMIC DNA]</scope>
    <source>
        <strain evidence="4 5">CZA14</strain>
    </source>
</reference>
<name>A0ABX3YIN3_9ACTN</name>
<proteinExistence type="predicted"/>
<dbReference type="Pfam" id="PF26056">
    <property type="entry name" value="DUF8017"/>
    <property type="match status" value="1"/>
</dbReference>
<keyword evidence="2" id="KW-1133">Transmembrane helix</keyword>
<sequence>MWHGEQPPTGGPNPRDPQGGPQGNPYRQPGYQQPTPYGSRAPQAPAVPPAPSGPASWNAPTLPATAPGGDGRGARDGRRTKAVAIGSAAAVVVAAAVTGTVLLGGGGEGAAPAPEPVTSSAAPSATGDPRTGDGPRPTVAGWKVVANPDLGIAFDVPAGWALQSPDWVSYVTEDDDPLEKPLVAMKAPAVLKEKWCSSDGDRDGTVDDTPLASAGTRGNNGARNPAEAARADSANWVYGLYTQPDRGKVGTGPVSSFTTASGLTGSLATSSSSGVERRGRCDSDGKATTFAFENPDGDVVSWSFAGADGVGDEVPDATVRQIARTVRLYDPASGS</sequence>
<gene>
    <name evidence="4" type="ORF">OQI_15000</name>
</gene>
<feature type="region of interest" description="Disordered" evidence="1">
    <location>
        <begin position="1"/>
        <end position="78"/>
    </location>
</feature>
<dbReference type="InterPro" id="IPR058330">
    <property type="entry name" value="DUF8017"/>
</dbReference>
<evidence type="ECO:0000313" key="5">
    <source>
        <dbReference type="Proteomes" id="UP000194266"/>
    </source>
</evidence>
<feature type="region of interest" description="Disordered" evidence="1">
    <location>
        <begin position="196"/>
        <end position="228"/>
    </location>
</feature>
<keyword evidence="5" id="KW-1185">Reference proteome</keyword>
<dbReference type="Proteomes" id="UP000194266">
    <property type="component" value="Unassembled WGS sequence"/>
</dbReference>
<feature type="domain" description="DUF8017" evidence="3">
    <location>
        <begin position="136"/>
        <end position="329"/>
    </location>
</feature>
<evidence type="ECO:0000313" key="4">
    <source>
        <dbReference type="EMBL" id="OSZ59687.1"/>
    </source>
</evidence>
<evidence type="ECO:0000259" key="3">
    <source>
        <dbReference type="Pfam" id="PF26056"/>
    </source>
</evidence>
<evidence type="ECO:0000256" key="1">
    <source>
        <dbReference type="SAM" id="MobiDB-lite"/>
    </source>
</evidence>
<organism evidence="4 5">
    <name type="scientific">Streptomyces pharetrae CZA14</name>
    <dbReference type="NCBI Taxonomy" id="1144883"/>
    <lineage>
        <taxon>Bacteria</taxon>
        <taxon>Bacillati</taxon>
        <taxon>Actinomycetota</taxon>
        <taxon>Actinomycetes</taxon>
        <taxon>Kitasatosporales</taxon>
        <taxon>Streptomycetaceae</taxon>
        <taxon>Streptomyces</taxon>
    </lineage>
</organism>
<feature type="compositionally biased region" description="Basic and acidic residues" evidence="1">
    <location>
        <begin position="196"/>
        <end position="205"/>
    </location>
</feature>
<dbReference type="EMBL" id="MRYD01000067">
    <property type="protein sequence ID" value="OSZ59687.1"/>
    <property type="molecule type" value="Genomic_DNA"/>
</dbReference>
<protein>
    <recommendedName>
        <fullName evidence="3">DUF8017 domain-containing protein</fullName>
    </recommendedName>
</protein>
<dbReference type="RefSeq" id="WP_086169855.1">
    <property type="nucleotide sequence ID" value="NZ_MRYD01000067.1"/>
</dbReference>
<evidence type="ECO:0000256" key="2">
    <source>
        <dbReference type="SAM" id="Phobius"/>
    </source>
</evidence>
<feature type="transmembrane region" description="Helical" evidence="2">
    <location>
        <begin position="82"/>
        <end position="104"/>
    </location>
</feature>
<accession>A0ABX3YIN3</accession>
<keyword evidence="2" id="KW-0472">Membrane</keyword>
<feature type="region of interest" description="Disordered" evidence="1">
    <location>
        <begin position="107"/>
        <end position="137"/>
    </location>
</feature>
<keyword evidence="2" id="KW-0812">Transmembrane</keyword>